<dbReference type="SFLD" id="SFLDG01280">
    <property type="entry name" value="HydE/PylB-like"/>
    <property type="match status" value="1"/>
</dbReference>
<dbReference type="SMART" id="SM00729">
    <property type="entry name" value="Elp3"/>
    <property type="match status" value="1"/>
</dbReference>
<dbReference type="GO" id="GO:0046872">
    <property type="term" value="F:metal ion binding"/>
    <property type="evidence" value="ECO:0007669"/>
    <property type="project" value="UniProtKB-KW"/>
</dbReference>
<feature type="binding site" evidence="8">
    <location>
        <position position="130"/>
    </location>
    <ligand>
        <name>(3R)-3-methyl-D-ornithine</name>
        <dbReference type="ChEBI" id="CHEBI:64642"/>
    </ligand>
</feature>
<dbReference type="PIRSF" id="PIRSF004762">
    <property type="entry name" value="CHP00423"/>
    <property type="match status" value="1"/>
</dbReference>
<keyword evidence="1 7" id="KW-0004">4Fe-4S</keyword>
<evidence type="ECO:0000256" key="5">
    <source>
        <dbReference type="ARBA" id="ARBA00023014"/>
    </source>
</evidence>
<dbReference type="EMBL" id="LRPM01000071">
    <property type="protein sequence ID" value="KWZ76703.1"/>
    <property type="molecule type" value="Genomic_DNA"/>
</dbReference>
<evidence type="ECO:0000256" key="4">
    <source>
        <dbReference type="ARBA" id="ARBA00023004"/>
    </source>
</evidence>
<dbReference type="STRING" id="33036.HMPREF3200_01656"/>
<dbReference type="InterPro" id="IPR010722">
    <property type="entry name" value="BATS_dom"/>
</dbReference>
<comment type="cofactor">
    <cofactor evidence="6">
        <name>[2Fe-2S] cluster</name>
        <dbReference type="ChEBI" id="CHEBI:190135"/>
    </cofactor>
</comment>
<dbReference type="PROSITE" id="PS51918">
    <property type="entry name" value="RADICAL_SAM"/>
    <property type="match status" value="1"/>
</dbReference>
<dbReference type="GO" id="GO:0042364">
    <property type="term" value="P:water-soluble vitamin biosynthetic process"/>
    <property type="evidence" value="ECO:0007669"/>
    <property type="project" value="UniProtKB-ARBA"/>
</dbReference>
<dbReference type="AlphaFoldDB" id="A0A133KAW3"/>
<dbReference type="InterPro" id="IPR058240">
    <property type="entry name" value="rSAM_sf"/>
</dbReference>
<evidence type="ECO:0000313" key="11">
    <source>
        <dbReference type="Proteomes" id="UP000070383"/>
    </source>
</evidence>
<dbReference type="GO" id="GO:0044272">
    <property type="term" value="P:sulfur compound biosynthetic process"/>
    <property type="evidence" value="ECO:0007669"/>
    <property type="project" value="UniProtKB-ARBA"/>
</dbReference>
<dbReference type="NCBIfam" id="TIGR03956">
    <property type="entry name" value="rSAM_HydE"/>
    <property type="match status" value="1"/>
</dbReference>
<dbReference type="CDD" id="cd01335">
    <property type="entry name" value="Radical_SAM"/>
    <property type="match status" value="1"/>
</dbReference>
<dbReference type="SFLD" id="SFLDG01060">
    <property type="entry name" value="BATS_domain_containing"/>
    <property type="match status" value="1"/>
</dbReference>
<evidence type="ECO:0000256" key="2">
    <source>
        <dbReference type="ARBA" id="ARBA00022691"/>
    </source>
</evidence>
<evidence type="ECO:0000256" key="3">
    <source>
        <dbReference type="ARBA" id="ARBA00022723"/>
    </source>
</evidence>
<dbReference type="GO" id="GO:0016740">
    <property type="term" value="F:transferase activity"/>
    <property type="evidence" value="ECO:0007669"/>
    <property type="project" value="TreeGrafter"/>
</dbReference>
<feature type="binding site" evidence="7">
    <location>
        <position position="55"/>
    </location>
    <ligand>
        <name>[4Fe-4S] cluster</name>
        <dbReference type="ChEBI" id="CHEBI:49883"/>
        <note>4Fe-4S-S-AdoMet</note>
    </ligand>
</feature>
<dbReference type="GO" id="GO:0051539">
    <property type="term" value="F:4 iron, 4 sulfur cluster binding"/>
    <property type="evidence" value="ECO:0007669"/>
    <property type="project" value="UniProtKB-KW"/>
</dbReference>
<name>A0A133KAW3_9FIRM</name>
<gene>
    <name evidence="10" type="ORF">HMPREF3200_01656</name>
</gene>
<keyword evidence="3" id="KW-0479">Metal-binding</keyword>
<keyword evidence="11" id="KW-1185">Reference proteome</keyword>
<feature type="binding site" evidence="7">
    <location>
        <position position="59"/>
    </location>
    <ligand>
        <name>[4Fe-4S] cluster</name>
        <dbReference type="ChEBI" id="CHEBI:49883"/>
        <note>4Fe-4S-S-AdoMet</note>
    </ligand>
</feature>
<keyword evidence="4 7" id="KW-0408">Iron</keyword>
<evidence type="ECO:0000256" key="1">
    <source>
        <dbReference type="ARBA" id="ARBA00022485"/>
    </source>
</evidence>
<evidence type="ECO:0000259" key="9">
    <source>
        <dbReference type="PROSITE" id="PS51918"/>
    </source>
</evidence>
<protein>
    <submittedName>
        <fullName evidence="10">Iron-only hydrogenase maturation rSAM protein HydE</fullName>
    </submittedName>
</protein>
<dbReference type="InterPro" id="IPR013785">
    <property type="entry name" value="Aldolase_TIM"/>
</dbReference>
<feature type="domain" description="Radical SAM core" evidence="9">
    <location>
        <begin position="41"/>
        <end position="263"/>
    </location>
</feature>
<feature type="binding site" evidence="8">
    <location>
        <position position="175"/>
    </location>
    <ligand>
        <name>S-adenosyl-L-methionine</name>
        <dbReference type="ChEBI" id="CHEBI:59789"/>
    </ligand>
</feature>
<dbReference type="InterPro" id="IPR006638">
    <property type="entry name" value="Elp3/MiaA/NifB-like_rSAM"/>
</dbReference>
<dbReference type="SMART" id="SM00876">
    <property type="entry name" value="BATS"/>
    <property type="match status" value="1"/>
</dbReference>
<dbReference type="Proteomes" id="UP000070383">
    <property type="component" value="Unassembled WGS sequence"/>
</dbReference>
<evidence type="ECO:0000313" key="10">
    <source>
        <dbReference type="EMBL" id="KWZ76703.1"/>
    </source>
</evidence>
<feature type="binding site" evidence="7">
    <location>
        <position position="62"/>
    </location>
    <ligand>
        <name>[4Fe-4S] cluster</name>
        <dbReference type="ChEBI" id="CHEBI:49883"/>
        <note>4Fe-4S-S-AdoMet</note>
    </ligand>
</feature>
<dbReference type="SFLD" id="SFLDF00348">
    <property type="entry name" value="FeFe_hydrogenase_maturase_(Hyd"/>
    <property type="match status" value="1"/>
</dbReference>
<dbReference type="PANTHER" id="PTHR43726">
    <property type="entry name" value="3-METHYLORNITHINE SYNTHASE"/>
    <property type="match status" value="1"/>
</dbReference>
<keyword evidence="5 7" id="KW-0411">Iron-sulfur</keyword>
<sequence length="347" mass="39849">MQVKNTTYYDDSTLKRWIEDDSLTEVLNKRADAIRKEIYGDKVYVRGLIEFSNICKNDCYYCGIRKSNYHVERYRLSEEDIISCAKLGYKLGYRTFVLQGGEDGYFTDDIMVDIVKKIKALHDDIAITLSLGERSYESFKRLFEAGADRYLLREETSDKDHYQKLHPSSMSFENRRDALRKLKEIGFQVGGGFMVGSPYQTTESIIKDLRFLEELQPAMIGIGPYMTQHDTPFKDFPNGSFEMTLRLVSILRILFPYALIPATTALGTINPLGRERGLQAGANVLMPNLSPTMVREKYSLYDNKICTGDEAAECRACLELRIKNAGYQIVTDRGDVITYDKKTRRYS</sequence>
<dbReference type="InterPro" id="IPR024021">
    <property type="entry name" value="FeFe-hyd_HydE_rSAM"/>
</dbReference>
<keyword evidence="2 7" id="KW-0949">S-adenosyl-L-methionine</keyword>
<dbReference type="InterPro" id="IPR007197">
    <property type="entry name" value="rSAM"/>
</dbReference>
<comment type="caution">
    <text evidence="10">The sequence shown here is derived from an EMBL/GenBank/DDBJ whole genome shotgun (WGS) entry which is preliminary data.</text>
</comment>
<dbReference type="OrthoDB" id="9775764at2"/>
<organism evidence="10 11">
    <name type="scientific">Anaerococcus tetradius</name>
    <dbReference type="NCBI Taxonomy" id="33036"/>
    <lineage>
        <taxon>Bacteria</taxon>
        <taxon>Bacillati</taxon>
        <taxon>Bacillota</taxon>
        <taxon>Tissierellia</taxon>
        <taxon>Tissierellales</taxon>
        <taxon>Peptoniphilaceae</taxon>
        <taxon>Anaerococcus</taxon>
    </lineage>
</organism>
<dbReference type="SFLD" id="SFLDS00029">
    <property type="entry name" value="Radical_SAM"/>
    <property type="match status" value="1"/>
</dbReference>
<dbReference type="RefSeq" id="WP_004837419.1">
    <property type="nucleotide sequence ID" value="NZ_CAMPUE010000004.1"/>
</dbReference>
<feature type="binding site" evidence="8">
    <location>
        <position position="155"/>
    </location>
    <ligand>
        <name>S-adenosyl-L-methionine</name>
        <dbReference type="ChEBI" id="CHEBI:59789"/>
    </ligand>
</feature>
<evidence type="ECO:0000256" key="7">
    <source>
        <dbReference type="PIRSR" id="PIRSR004762-1"/>
    </source>
</evidence>
<dbReference type="SUPFAM" id="SSF102114">
    <property type="entry name" value="Radical SAM enzymes"/>
    <property type="match status" value="1"/>
</dbReference>
<dbReference type="PATRIC" id="fig|33036.3.peg.1638"/>
<dbReference type="Gene3D" id="3.20.20.70">
    <property type="entry name" value="Aldolase class I"/>
    <property type="match status" value="1"/>
</dbReference>
<evidence type="ECO:0000256" key="6">
    <source>
        <dbReference type="ARBA" id="ARBA00034078"/>
    </source>
</evidence>
<accession>A0A133KAW3</accession>
<reference evidence="11" key="1">
    <citation type="submission" date="2016-01" db="EMBL/GenBank/DDBJ databases">
        <authorList>
            <person name="Mitreva M."/>
            <person name="Pepin K.H."/>
            <person name="Mihindukulasuriya K.A."/>
            <person name="Fulton R."/>
            <person name="Fronick C."/>
            <person name="O'Laughlin M."/>
            <person name="Miner T."/>
            <person name="Herter B."/>
            <person name="Rosa B.A."/>
            <person name="Cordes M."/>
            <person name="Tomlinson C."/>
            <person name="Wollam A."/>
            <person name="Palsikar V.B."/>
            <person name="Mardis E.R."/>
            <person name="Wilson R.K."/>
        </authorList>
    </citation>
    <scope>NUCLEOTIDE SEQUENCE [LARGE SCALE GENOMIC DNA]</scope>
    <source>
        <strain evidence="11">MJR8151</strain>
    </source>
</reference>
<dbReference type="InterPro" id="IPR034422">
    <property type="entry name" value="HydE/PylB-like"/>
</dbReference>
<dbReference type="PANTHER" id="PTHR43726:SF1">
    <property type="entry name" value="BIOTIN SYNTHASE"/>
    <property type="match status" value="1"/>
</dbReference>
<dbReference type="Pfam" id="PF04055">
    <property type="entry name" value="Radical_SAM"/>
    <property type="match status" value="1"/>
</dbReference>
<comment type="cofactor">
    <cofactor evidence="7">
        <name>[4Fe-4S] cluster</name>
        <dbReference type="ChEBI" id="CHEBI:49883"/>
    </cofactor>
    <text evidence="7">Binds 1 [4Fe-4S] cluster. The cluster is coordinated with 3 cysteines and an exchangeable S-adenosyl-L-methionine.</text>
</comment>
<evidence type="ECO:0000256" key="8">
    <source>
        <dbReference type="PIRSR" id="PIRSR004762-2"/>
    </source>
</evidence>
<proteinExistence type="predicted"/>